<gene>
    <name evidence="2" type="ORF">SAMN05660236_4738</name>
</gene>
<dbReference type="STRING" id="688867.SAMN05660236_4738"/>
<dbReference type="EMBL" id="FUZU01000003">
    <property type="protein sequence ID" value="SKC84289.1"/>
    <property type="molecule type" value="Genomic_DNA"/>
</dbReference>
<reference evidence="2 3" key="1">
    <citation type="submission" date="2017-02" db="EMBL/GenBank/DDBJ databases">
        <authorList>
            <person name="Peterson S.W."/>
        </authorList>
    </citation>
    <scope>NUCLEOTIDE SEQUENCE [LARGE SCALE GENOMIC DNA]</scope>
    <source>
        <strain evidence="2 3">DSM 25262</strain>
    </source>
</reference>
<feature type="transmembrane region" description="Helical" evidence="1">
    <location>
        <begin position="6"/>
        <end position="25"/>
    </location>
</feature>
<dbReference type="AlphaFoldDB" id="A0A1T5M8V0"/>
<dbReference type="OrthoDB" id="674046at2"/>
<sequence length="103" mass="11599">MKTKNVQAAFLISAIAFSLFSFIAVQQWVELGSRKVNFGLDRDVINVSNRDGYFEAIKIVVRGGALNMHRCTVHFENGGTQEVELRHNFAKGSDSRVVDLKRK</sequence>
<keyword evidence="1" id="KW-0812">Transmembrane</keyword>
<proteinExistence type="predicted"/>
<name>A0A1T5M8V0_9BACT</name>
<protein>
    <submittedName>
        <fullName evidence="2">Uncharacterized protein</fullName>
    </submittedName>
</protein>
<keyword evidence="1" id="KW-0472">Membrane</keyword>
<organism evidence="2 3">
    <name type="scientific">Ohtaekwangia koreensis</name>
    <dbReference type="NCBI Taxonomy" id="688867"/>
    <lineage>
        <taxon>Bacteria</taxon>
        <taxon>Pseudomonadati</taxon>
        <taxon>Bacteroidota</taxon>
        <taxon>Cytophagia</taxon>
        <taxon>Cytophagales</taxon>
        <taxon>Fulvivirgaceae</taxon>
        <taxon>Ohtaekwangia</taxon>
    </lineage>
</organism>
<evidence type="ECO:0000256" key="1">
    <source>
        <dbReference type="SAM" id="Phobius"/>
    </source>
</evidence>
<accession>A0A1T5M8V0</accession>
<keyword evidence="3" id="KW-1185">Reference proteome</keyword>
<keyword evidence="1" id="KW-1133">Transmembrane helix</keyword>
<dbReference type="RefSeq" id="WP_079689233.1">
    <property type="nucleotide sequence ID" value="NZ_FUZU01000003.1"/>
</dbReference>
<evidence type="ECO:0000313" key="2">
    <source>
        <dbReference type="EMBL" id="SKC84289.1"/>
    </source>
</evidence>
<dbReference type="Proteomes" id="UP000190961">
    <property type="component" value="Unassembled WGS sequence"/>
</dbReference>
<evidence type="ECO:0000313" key="3">
    <source>
        <dbReference type="Proteomes" id="UP000190961"/>
    </source>
</evidence>